<dbReference type="NCBIfam" id="TIGR04019">
    <property type="entry name" value="B_thiol_YtxJ"/>
    <property type="match status" value="1"/>
</dbReference>
<proteinExistence type="predicted"/>
<gene>
    <name evidence="1" type="ORF">C900_01771</name>
</gene>
<sequence>MALNRLERSWSPEEMTEVKAYYLDLISYRDISNQISSEFNIRHESPQVLIVKNGEVIYDNSHMGINYDDIKEATKS</sequence>
<comment type="caution">
    <text evidence="1">The sequence shown here is derived from an EMBL/GenBank/DDBJ whole genome shotgun (WGS) entry which is preliminary data.</text>
</comment>
<dbReference type="AlphaFoldDB" id="L8JYD7"/>
<dbReference type="Pfam" id="PF11009">
    <property type="entry name" value="BrxC"/>
    <property type="match status" value="1"/>
</dbReference>
<dbReference type="InterPro" id="IPR022551">
    <property type="entry name" value="BrxC"/>
</dbReference>
<keyword evidence="2" id="KW-1185">Reference proteome</keyword>
<reference evidence="1 2" key="1">
    <citation type="submission" date="2012-12" db="EMBL/GenBank/DDBJ databases">
        <title>Genome assembly of Fulvivirga imtechensis AK7.</title>
        <authorList>
            <person name="Nupur N."/>
            <person name="Khatri I."/>
            <person name="Kumar R."/>
            <person name="Subramanian S."/>
            <person name="Pinnaka A."/>
        </authorList>
    </citation>
    <scope>NUCLEOTIDE SEQUENCE [LARGE SCALE GENOMIC DNA]</scope>
    <source>
        <strain evidence="1 2">AK7</strain>
    </source>
</reference>
<dbReference type="EMBL" id="AMZN01000026">
    <property type="protein sequence ID" value="ELR72217.1"/>
    <property type="molecule type" value="Genomic_DNA"/>
</dbReference>
<dbReference type="PATRIC" id="fig|1237149.3.peg.1724"/>
<accession>L8JYD7</accession>
<organism evidence="1 2">
    <name type="scientific">Fulvivirga imtechensis AK7</name>
    <dbReference type="NCBI Taxonomy" id="1237149"/>
    <lineage>
        <taxon>Bacteria</taxon>
        <taxon>Pseudomonadati</taxon>
        <taxon>Bacteroidota</taxon>
        <taxon>Cytophagia</taxon>
        <taxon>Cytophagales</taxon>
        <taxon>Fulvivirgaceae</taxon>
        <taxon>Fulvivirga</taxon>
    </lineage>
</organism>
<dbReference type="STRING" id="1237149.C900_01771"/>
<evidence type="ECO:0000313" key="2">
    <source>
        <dbReference type="Proteomes" id="UP000011135"/>
    </source>
</evidence>
<dbReference type="Proteomes" id="UP000011135">
    <property type="component" value="Unassembled WGS sequence"/>
</dbReference>
<protein>
    <submittedName>
        <fullName evidence="1">General stress protein</fullName>
    </submittedName>
</protein>
<dbReference type="eggNOG" id="COG3118">
    <property type="taxonomic scope" value="Bacteria"/>
</dbReference>
<dbReference type="Gene3D" id="3.40.30.10">
    <property type="entry name" value="Glutaredoxin"/>
    <property type="match status" value="1"/>
</dbReference>
<name>L8JYD7_9BACT</name>
<evidence type="ECO:0000313" key="1">
    <source>
        <dbReference type="EMBL" id="ELR72217.1"/>
    </source>
</evidence>